<dbReference type="Pfam" id="PF00355">
    <property type="entry name" value="Rieske"/>
    <property type="match status" value="1"/>
</dbReference>
<feature type="domain" description="Rieske" evidence="5">
    <location>
        <begin position="9"/>
        <end position="114"/>
    </location>
</feature>
<dbReference type="SUPFAM" id="SSF50022">
    <property type="entry name" value="ISP domain"/>
    <property type="match status" value="1"/>
</dbReference>
<evidence type="ECO:0000313" key="7">
    <source>
        <dbReference type="Proteomes" id="UP000092695"/>
    </source>
</evidence>
<evidence type="ECO:0000313" key="6">
    <source>
        <dbReference type="EMBL" id="ANO49949.1"/>
    </source>
</evidence>
<dbReference type="GO" id="GO:0046872">
    <property type="term" value="F:metal ion binding"/>
    <property type="evidence" value="ECO:0007669"/>
    <property type="project" value="UniProtKB-KW"/>
</dbReference>
<dbReference type="PANTHER" id="PTHR40261">
    <property type="match status" value="1"/>
</dbReference>
<dbReference type="InterPro" id="IPR036922">
    <property type="entry name" value="Rieske_2Fe-2S_sf"/>
</dbReference>
<dbReference type="PROSITE" id="PS51296">
    <property type="entry name" value="RIESKE"/>
    <property type="match status" value="1"/>
</dbReference>
<evidence type="ECO:0000256" key="2">
    <source>
        <dbReference type="ARBA" id="ARBA00022723"/>
    </source>
</evidence>
<dbReference type="KEGG" id="woc:BA177_00790"/>
<dbReference type="InterPro" id="IPR017941">
    <property type="entry name" value="Rieske_2Fe-2S"/>
</dbReference>
<name>A0A193LC24_9GAMM</name>
<organism evidence="6 7">
    <name type="scientific">Woeseia oceani</name>
    <dbReference type="NCBI Taxonomy" id="1548547"/>
    <lineage>
        <taxon>Bacteria</taxon>
        <taxon>Pseudomonadati</taxon>
        <taxon>Pseudomonadota</taxon>
        <taxon>Gammaproteobacteria</taxon>
        <taxon>Woeseiales</taxon>
        <taxon>Woeseiaceae</taxon>
        <taxon>Woeseia</taxon>
    </lineage>
</organism>
<keyword evidence="2" id="KW-0479">Metal-binding</keyword>
<evidence type="ECO:0000256" key="4">
    <source>
        <dbReference type="ARBA" id="ARBA00023014"/>
    </source>
</evidence>
<dbReference type="PANTHER" id="PTHR40261:SF1">
    <property type="entry name" value="RIESKE DOMAIN-CONTAINING PROTEIN"/>
    <property type="match status" value="1"/>
</dbReference>
<sequence length="120" mass="13123">MTMAQEVAVTVGRLEELDDPGCREFRIGDGEWPFRGFIVRKADAVHAYQNYCAHAGHPLNFKPDSFLTKDQSLIICSSHGALFEIESGLCIAGPCPGKTLRRVRAEVIDGEVVVYGPDSA</sequence>
<dbReference type="Proteomes" id="UP000092695">
    <property type="component" value="Chromosome"/>
</dbReference>
<protein>
    <recommendedName>
        <fullName evidence="5">Rieske domain-containing protein</fullName>
    </recommendedName>
</protein>
<dbReference type="EMBL" id="CP016268">
    <property type="protein sequence ID" value="ANO49949.1"/>
    <property type="molecule type" value="Genomic_DNA"/>
</dbReference>
<keyword evidence="1" id="KW-0001">2Fe-2S</keyword>
<dbReference type="AlphaFoldDB" id="A0A193LC24"/>
<keyword evidence="3" id="KW-0408">Iron</keyword>
<accession>A0A193LC24</accession>
<reference evidence="6 7" key="1">
    <citation type="submission" date="2016-06" db="EMBL/GenBank/DDBJ databases">
        <title>Complete genome sequence of a deep-branching marine Gamma Proteobacterium Woeseia oceani type strain XK5.</title>
        <authorList>
            <person name="Mu D."/>
            <person name="Du Z."/>
        </authorList>
    </citation>
    <scope>NUCLEOTIDE SEQUENCE [LARGE SCALE GENOMIC DNA]</scope>
    <source>
        <strain evidence="6 7">XK5</strain>
    </source>
</reference>
<evidence type="ECO:0000259" key="5">
    <source>
        <dbReference type="PROSITE" id="PS51296"/>
    </source>
</evidence>
<keyword evidence="7" id="KW-1185">Reference proteome</keyword>
<dbReference type="RefSeq" id="WP_068611874.1">
    <property type="nucleotide sequence ID" value="NZ_CP016268.1"/>
</dbReference>
<evidence type="ECO:0000256" key="3">
    <source>
        <dbReference type="ARBA" id="ARBA00023004"/>
    </source>
</evidence>
<evidence type="ECO:0000256" key="1">
    <source>
        <dbReference type="ARBA" id="ARBA00022714"/>
    </source>
</evidence>
<gene>
    <name evidence="6" type="ORF">BA177_00790</name>
</gene>
<proteinExistence type="predicted"/>
<keyword evidence="4" id="KW-0411">Iron-sulfur</keyword>
<dbReference type="GO" id="GO:0051537">
    <property type="term" value="F:2 iron, 2 sulfur cluster binding"/>
    <property type="evidence" value="ECO:0007669"/>
    <property type="project" value="UniProtKB-KW"/>
</dbReference>
<dbReference type="STRING" id="1548547.BA177_00790"/>
<dbReference type="CDD" id="cd03467">
    <property type="entry name" value="Rieske"/>
    <property type="match status" value="1"/>
</dbReference>
<dbReference type="Gene3D" id="2.102.10.10">
    <property type="entry name" value="Rieske [2Fe-2S] iron-sulphur domain"/>
    <property type="match status" value="1"/>
</dbReference>
<dbReference type="OrthoDB" id="9794779at2"/>